<dbReference type="OrthoDB" id="309640at2759"/>
<sequence length="138" mass="14883">MTSGFNTVFSQDVFQAPENFSHARVLDNGLVYASAQIPLDTNGKIVGTTIEEQTEQVLKSHEAILIAAGSSLKNILRINVYLVEPSDYSGFSEIYSKFANVVIVKMIPNPKPPRGCIFVKALPAGAKVEMDLVAIVGA</sequence>
<organism evidence="2 3">
    <name type="scientific">Fusarium oxysporum</name>
    <name type="common">Fusarium vascular wilt</name>
    <dbReference type="NCBI Taxonomy" id="5507"/>
    <lineage>
        <taxon>Eukaryota</taxon>
        <taxon>Fungi</taxon>
        <taxon>Dikarya</taxon>
        <taxon>Ascomycota</taxon>
        <taxon>Pezizomycotina</taxon>
        <taxon>Sordariomycetes</taxon>
        <taxon>Hypocreomycetidae</taxon>
        <taxon>Hypocreales</taxon>
        <taxon>Nectriaceae</taxon>
        <taxon>Fusarium</taxon>
        <taxon>Fusarium oxysporum species complex</taxon>
    </lineage>
</organism>
<evidence type="ECO:0000313" key="3">
    <source>
        <dbReference type="Proteomes" id="UP000219369"/>
    </source>
</evidence>
<accession>A0A2H3T7W0</accession>
<dbReference type="Proteomes" id="UP000219369">
    <property type="component" value="Unassembled WGS sequence"/>
</dbReference>
<dbReference type="GO" id="GO:0019239">
    <property type="term" value="F:deaminase activity"/>
    <property type="evidence" value="ECO:0007669"/>
    <property type="project" value="TreeGrafter"/>
</dbReference>
<dbReference type="SUPFAM" id="SSF55298">
    <property type="entry name" value="YjgF-like"/>
    <property type="match status" value="1"/>
</dbReference>
<dbReference type="VEuPathDB" id="FungiDB:FOIG_10327"/>
<dbReference type="AlphaFoldDB" id="A0A2H3T7W0"/>
<name>A0A2H3T7W0_FUSOX</name>
<dbReference type="InterPro" id="IPR006175">
    <property type="entry name" value="YjgF/YER057c/UK114"/>
</dbReference>
<dbReference type="PANTHER" id="PTHR11803:SF58">
    <property type="entry name" value="PROTEIN HMF1-RELATED"/>
    <property type="match status" value="1"/>
</dbReference>
<dbReference type="VEuPathDB" id="FungiDB:FOXG_18861"/>
<dbReference type="VEuPathDB" id="FungiDB:FOMG_02484"/>
<evidence type="ECO:0000256" key="1">
    <source>
        <dbReference type="ARBA" id="ARBA00010552"/>
    </source>
</evidence>
<reference evidence="3" key="1">
    <citation type="submission" date="2016-09" db="EMBL/GenBank/DDBJ databases">
        <authorList>
            <person name="Guldener U."/>
        </authorList>
    </citation>
    <scope>NUCLEOTIDE SEQUENCE [LARGE SCALE GENOMIC DNA]</scope>
    <source>
        <strain evidence="3">V64-1</strain>
    </source>
</reference>
<dbReference type="EMBL" id="FMJY01000003">
    <property type="protein sequence ID" value="SCO80784.1"/>
    <property type="molecule type" value="Genomic_DNA"/>
</dbReference>
<evidence type="ECO:0000313" key="2">
    <source>
        <dbReference type="EMBL" id="SCO80784.1"/>
    </source>
</evidence>
<dbReference type="Gene3D" id="3.30.1330.40">
    <property type="entry name" value="RutC-like"/>
    <property type="match status" value="1"/>
</dbReference>
<comment type="similarity">
    <text evidence="1">Belongs to the RutC family.</text>
</comment>
<dbReference type="GO" id="GO:0005739">
    <property type="term" value="C:mitochondrion"/>
    <property type="evidence" value="ECO:0007669"/>
    <property type="project" value="TreeGrafter"/>
</dbReference>
<dbReference type="Pfam" id="PF01042">
    <property type="entry name" value="Ribonuc_L-PSP"/>
    <property type="match status" value="1"/>
</dbReference>
<dbReference type="InterPro" id="IPR035959">
    <property type="entry name" value="RutC-like_sf"/>
</dbReference>
<proteinExistence type="inferred from homology"/>
<dbReference type="CDD" id="cd00448">
    <property type="entry name" value="YjgF_YER057c_UK114_family"/>
    <property type="match status" value="1"/>
</dbReference>
<protein>
    <submittedName>
        <fullName evidence="2">Related to brt1 protein</fullName>
    </submittedName>
</protein>
<gene>
    <name evidence="2" type="ORF">FRV6_04997</name>
</gene>
<dbReference type="GO" id="GO:0005829">
    <property type="term" value="C:cytosol"/>
    <property type="evidence" value="ECO:0007669"/>
    <property type="project" value="TreeGrafter"/>
</dbReference>
<dbReference type="PANTHER" id="PTHR11803">
    <property type="entry name" value="2-IMINOBUTANOATE/2-IMINOPROPANOATE DEAMINASE RIDA"/>
    <property type="match status" value="1"/>
</dbReference>